<proteinExistence type="predicted"/>
<accession>A0AB39R451</accession>
<reference evidence="2" key="1">
    <citation type="submission" date="2024-07" db="EMBL/GenBank/DDBJ databases">
        <authorList>
            <person name="Yu S.T."/>
        </authorList>
    </citation>
    <scope>NUCLEOTIDE SEQUENCE</scope>
    <source>
        <strain evidence="2">R39</strain>
    </source>
</reference>
<evidence type="ECO:0000256" key="1">
    <source>
        <dbReference type="SAM" id="MobiDB-lite"/>
    </source>
</evidence>
<dbReference type="RefSeq" id="WP_369227761.1">
    <property type="nucleotide sequence ID" value="NZ_CP163441.1"/>
</dbReference>
<feature type="region of interest" description="Disordered" evidence="1">
    <location>
        <begin position="1"/>
        <end position="20"/>
    </location>
</feature>
<name>A0AB39R451_9ACTN</name>
<evidence type="ECO:0000313" key="2">
    <source>
        <dbReference type="EMBL" id="XDQ49101.1"/>
    </source>
</evidence>
<dbReference type="AlphaFoldDB" id="A0AB39R451"/>
<gene>
    <name evidence="2" type="ORF">AB5J52_46345</name>
</gene>
<protein>
    <submittedName>
        <fullName evidence="2">Uncharacterized protein</fullName>
    </submittedName>
</protein>
<organism evidence="2">
    <name type="scientific">Streptomyces sp. R39</name>
    <dbReference type="NCBI Taxonomy" id="3238631"/>
    <lineage>
        <taxon>Bacteria</taxon>
        <taxon>Bacillati</taxon>
        <taxon>Actinomycetota</taxon>
        <taxon>Actinomycetes</taxon>
        <taxon>Kitasatosporales</taxon>
        <taxon>Streptomycetaceae</taxon>
        <taxon>Streptomyces</taxon>
    </lineage>
</organism>
<sequence>MATLPGVPAGTVAVVSNDEAEESGQGRRVALLWPALRAQIPDERIRAVTDRPDGPCATRIERITVLTHPRTGVMPLPLLRY</sequence>
<dbReference type="EMBL" id="CP163441">
    <property type="protein sequence ID" value="XDQ49101.1"/>
    <property type="molecule type" value="Genomic_DNA"/>
</dbReference>